<evidence type="ECO:0000313" key="2">
    <source>
        <dbReference type="Proteomes" id="UP000724874"/>
    </source>
</evidence>
<keyword evidence="2" id="KW-1185">Reference proteome</keyword>
<accession>A0A9P5TT81</accession>
<dbReference type="Proteomes" id="UP000724874">
    <property type="component" value="Unassembled WGS sequence"/>
</dbReference>
<name>A0A9P5TT81_GYMJU</name>
<reference evidence="1" key="1">
    <citation type="submission" date="2020-11" db="EMBL/GenBank/DDBJ databases">
        <authorList>
            <consortium name="DOE Joint Genome Institute"/>
            <person name="Ahrendt S."/>
            <person name="Riley R."/>
            <person name="Andreopoulos W."/>
            <person name="LaButti K."/>
            <person name="Pangilinan J."/>
            <person name="Ruiz-duenas F.J."/>
            <person name="Barrasa J.M."/>
            <person name="Sanchez-Garcia M."/>
            <person name="Camarero S."/>
            <person name="Miyauchi S."/>
            <person name="Serrano A."/>
            <person name="Linde D."/>
            <person name="Babiker R."/>
            <person name="Drula E."/>
            <person name="Ayuso-Fernandez I."/>
            <person name="Pacheco R."/>
            <person name="Padilla G."/>
            <person name="Ferreira P."/>
            <person name="Barriuso J."/>
            <person name="Kellner H."/>
            <person name="Castanera R."/>
            <person name="Alfaro M."/>
            <person name="Ramirez L."/>
            <person name="Pisabarro A.G."/>
            <person name="Kuo A."/>
            <person name="Tritt A."/>
            <person name="Lipzen A."/>
            <person name="He G."/>
            <person name="Yan M."/>
            <person name="Ng V."/>
            <person name="Cullen D."/>
            <person name="Martin F."/>
            <person name="Rosso M.-N."/>
            <person name="Henrissat B."/>
            <person name="Hibbett D."/>
            <person name="Martinez A.T."/>
            <person name="Grigoriev I.V."/>
        </authorList>
    </citation>
    <scope>NUCLEOTIDE SEQUENCE</scope>
    <source>
        <strain evidence="1">AH 44721</strain>
    </source>
</reference>
<organism evidence="1 2">
    <name type="scientific">Gymnopilus junonius</name>
    <name type="common">Spectacular rustgill mushroom</name>
    <name type="synonym">Gymnopilus spectabilis subsp. junonius</name>
    <dbReference type="NCBI Taxonomy" id="109634"/>
    <lineage>
        <taxon>Eukaryota</taxon>
        <taxon>Fungi</taxon>
        <taxon>Dikarya</taxon>
        <taxon>Basidiomycota</taxon>
        <taxon>Agaricomycotina</taxon>
        <taxon>Agaricomycetes</taxon>
        <taxon>Agaricomycetidae</taxon>
        <taxon>Agaricales</taxon>
        <taxon>Agaricineae</taxon>
        <taxon>Hymenogastraceae</taxon>
        <taxon>Gymnopilus</taxon>
    </lineage>
</organism>
<evidence type="ECO:0000313" key="1">
    <source>
        <dbReference type="EMBL" id="KAF8910651.1"/>
    </source>
</evidence>
<dbReference type="AlphaFoldDB" id="A0A9P5TT81"/>
<dbReference type="EMBL" id="JADNYJ010000006">
    <property type="protein sequence ID" value="KAF8910651.1"/>
    <property type="molecule type" value="Genomic_DNA"/>
</dbReference>
<dbReference type="OrthoDB" id="424465at2759"/>
<gene>
    <name evidence="1" type="ORF">CPB84DRAFT_1764267</name>
</gene>
<protein>
    <submittedName>
        <fullName evidence="1">Uncharacterized protein</fullName>
    </submittedName>
</protein>
<proteinExistence type="predicted"/>
<comment type="caution">
    <text evidence="1">The sequence shown here is derived from an EMBL/GenBank/DDBJ whole genome shotgun (WGS) entry which is preliminary data.</text>
</comment>
<sequence length="432" mass="49002">MNSADLPIDDRLTNMSGPEIKYNIVRALRLDENWRRRVSKITRISKINNHRSVVDIQPLGREWLVISSRAPTYTIRLSLWRLEVSPSSGIINSSCAISFAPGHAYSFGASFEDGDSTALICVLGASTLTGIGRLTIYRINLGGRQSDANFLRAPRVINEWTIDHSGVFYHSEISGSIVAAAIRHASHLNWDYIHQILLFNTKTNVTIRIESPTLTRFDSGRMQFKIYSQHIVIVGAYQERVKVHVRKIPSQLFSDAKVSRILEEHLIPSKDWDSYIVDYETAKIGNLEFFISPEPVYCSILESFTVMVTHSPFSSMERGIISIYRFPIDTNKQGLKFTDWNPLHTFPKPRNVTFEPTCLGKTGRRAVWLSHQWNADVYVLMKASFGDIVAPLQPQGQALPFEPHTCQSLYFEEATGRLFVAVTTGQIYILEF</sequence>